<dbReference type="AlphaFoldDB" id="A0A8T0PPL6"/>
<comment type="caution">
    <text evidence="1">The sequence shown here is derived from an EMBL/GenBank/DDBJ whole genome shotgun (WGS) entry which is preliminary data.</text>
</comment>
<evidence type="ECO:0000313" key="2">
    <source>
        <dbReference type="Proteomes" id="UP000823388"/>
    </source>
</evidence>
<reference evidence="1" key="1">
    <citation type="submission" date="2020-05" db="EMBL/GenBank/DDBJ databases">
        <title>WGS assembly of Panicum virgatum.</title>
        <authorList>
            <person name="Lovell J.T."/>
            <person name="Jenkins J."/>
            <person name="Shu S."/>
            <person name="Juenger T.E."/>
            <person name="Schmutz J."/>
        </authorList>
    </citation>
    <scope>NUCLEOTIDE SEQUENCE</scope>
    <source>
        <strain evidence="1">AP13</strain>
    </source>
</reference>
<keyword evidence="2" id="KW-1185">Reference proteome</keyword>
<gene>
    <name evidence="1" type="ORF">PVAP13_8KG321300</name>
</gene>
<accession>A0A8T0PPL6</accession>
<organism evidence="1 2">
    <name type="scientific">Panicum virgatum</name>
    <name type="common">Blackwell switchgrass</name>
    <dbReference type="NCBI Taxonomy" id="38727"/>
    <lineage>
        <taxon>Eukaryota</taxon>
        <taxon>Viridiplantae</taxon>
        <taxon>Streptophyta</taxon>
        <taxon>Embryophyta</taxon>
        <taxon>Tracheophyta</taxon>
        <taxon>Spermatophyta</taxon>
        <taxon>Magnoliopsida</taxon>
        <taxon>Liliopsida</taxon>
        <taxon>Poales</taxon>
        <taxon>Poaceae</taxon>
        <taxon>PACMAD clade</taxon>
        <taxon>Panicoideae</taxon>
        <taxon>Panicodae</taxon>
        <taxon>Paniceae</taxon>
        <taxon>Panicinae</taxon>
        <taxon>Panicum</taxon>
        <taxon>Panicum sect. Hiantes</taxon>
    </lineage>
</organism>
<dbReference type="Proteomes" id="UP000823388">
    <property type="component" value="Chromosome 8K"/>
</dbReference>
<dbReference type="EMBL" id="CM029051">
    <property type="protein sequence ID" value="KAG2563015.1"/>
    <property type="molecule type" value="Genomic_DNA"/>
</dbReference>
<protein>
    <submittedName>
        <fullName evidence="1">Uncharacterized protein</fullName>
    </submittedName>
</protein>
<sequence length="169" mass="19664">MLDYVCIYSIKNLVKTLESTLIIPRPKMAESSSSKRAARNPAKQIWPPARIRLFCVCCVEQINKNNIRIRDDLDAGAIGCLREEFVRQNVNDKVLNNMTGMQLRNEWNKLRQLYDFRLKYLKAVKRGEVTDFTSKLQTYGNEFQAMVHGSPPNFELLHQMFMQGDRSTM</sequence>
<evidence type="ECO:0000313" key="1">
    <source>
        <dbReference type="EMBL" id="KAG2563015.1"/>
    </source>
</evidence>
<proteinExistence type="predicted"/>
<name>A0A8T0PPL6_PANVG</name>